<keyword evidence="1" id="KW-0812">Transmembrane</keyword>
<evidence type="ECO:0000313" key="3">
    <source>
        <dbReference type="Proteomes" id="UP000024635"/>
    </source>
</evidence>
<keyword evidence="1" id="KW-1133">Transmembrane helix</keyword>
<dbReference type="AlphaFoldDB" id="A0A016SGH2"/>
<reference evidence="3" key="1">
    <citation type="journal article" date="2015" name="Nat. Genet.">
        <title>The genome and transcriptome of the zoonotic hookworm Ancylostoma ceylanicum identify infection-specific gene families.</title>
        <authorList>
            <person name="Schwarz E.M."/>
            <person name="Hu Y."/>
            <person name="Antoshechkin I."/>
            <person name="Miller M.M."/>
            <person name="Sternberg P.W."/>
            <person name="Aroian R.V."/>
        </authorList>
    </citation>
    <scope>NUCLEOTIDE SEQUENCE</scope>
    <source>
        <strain evidence="3">HY135</strain>
    </source>
</reference>
<feature type="transmembrane region" description="Helical" evidence="1">
    <location>
        <begin position="39"/>
        <end position="58"/>
    </location>
</feature>
<name>A0A016SGH2_9BILA</name>
<dbReference type="Proteomes" id="UP000024635">
    <property type="component" value="Unassembled WGS sequence"/>
</dbReference>
<comment type="caution">
    <text evidence="2">The sequence shown here is derived from an EMBL/GenBank/DDBJ whole genome shotgun (WGS) entry which is preliminary data.</text>
</comment>
<gene>
    <name evidence="2" type="primary">Acey_s0228.g2853</name>
    <name evidence="2" type="ORF">Y032_0228g2853</name>
</gene>
<dbReference type="EMBL" id="JARK01001564">
    <property type="protein sequence ID" value="EYB89700.1"/>
    <property type="molecule type" value="Genomic_DNA"/>
</dbReference>
<accession>A0A016SGH2</accession>
<evidence type="ECO:0000313" key="2">
    <source>
        <dbReference type="EMBL" id="EYB89700.1"/>
    </source>
</evidence>
<feature type="transmembrane region" description="Helical" evidence="1">
    <location>
        <begin position="12"/>
        <end position="33"/>
    </location>
</feature>
<organism evidence="2 3">
    <name type="scientific">Ancylostoma ceylanicum</name>
    <dbReference type="NCBI Taxonomy" id="53326"/>
    <lineage>
        <taxon>Eukaryota</taxon>
        <taxon>Metazoa</taxon>
        <taxon>Ecdysozoa</taxon>
        <taxon>Nematoda</taxon>
        <taxon>Chromadorea</taxon>
        <taxon>Rhabditida</taxon>
        <taxon>Rhabditina</taxon>
        <taxon>Rhabditomorpha</taxon>
        <taxon>Strongyloidea</taxon>
        <taxon>Ancylostomatidae</taxon>
        <taxon>Ancylostomatinae</taxon>
        <taxon>Ancylostoma</taxon>
    </lineage>
</organism>
<protein>
    <submittedName>
        <fullName evidence="2">Uncharacterized protein</fullName>
    </submittedName>
</protein>
<keyword evidence="1" id="KW-0472">Membrane</keyword>
<proteinExistence type="predicted"/>
<sequence length="76" mass="8429">MTPEVGMKASFNFLSVSSTVLCMGNIFVTRSQFIPEEDLFHTLQFIALLSIICPLFVLDSSEIAHYLAARTRNGST</sequence>
<evidence type="ECO:0000256" key="1">
    <source>
        <dbReference type="SAM" id="Phobius"/>
    </source>
</evidence>
<keyword evidence="3" id="KW-1185">Reference proteome</keyword>